<dbReference type="InterPro" id="IPR039424">
    <property type="entry name" value="SBP_5"/>
</dbReference>
<dbReference type="GO" id="GO:0030288">
    <property type="term" value="C:outer membrane-bounded periplasmic space"/>
    <property type="evidence" value="ECO:0007669"/>
    <property type="project" value="UniProtKB-ARBA"/>
</dbReference>
<dbReference type="GO" id="GO:0015833">
    <property type="term" value="P:peptide transport"/>
    <property type="evidence" value="ECO:0007669"/>
    <property type="project" value="TreeGrafter"/>
</dbReference>
<sequence length="502" mass="55240">MNPGLNLKALLLASAMTAAGIPAAADTLRVAMGFDPLSLDPIATSDNGSIWTQLLIFDTLVRPDATGEGLEPGLAESWTVSEDGMTLTFNLREAKFSDGTPVTAEDVRFSIERAASEGSSWGRFYRPFTSFEVINDRQIVMQLDEPFTPGFNNLALFAAAILPKDQVEEKGDAFFDAPVGSGPFILTNWARGARITLEKNPNYWQEGKPHVDDAVLEIVAEPSARVIKLEAGEVDIALDPPLNQLKDLEAKSGITVGQIIPYRADFVQLNTTRKPFDDERVRQALNMAIDKDALVQGVLYGAGEPAASAMPVMAYADPELTQYPYDPEKAKELLSEAGYGDGFDAQLLVDSGAATSRNAAIALQAMLQQVGVKLQLQMLEGGTQWETTKSGNYDMSVSYTTSDTIDPDQIIGFVGVNPERANAYHTEWKSDRLNELYEEERRTADGDERGDMFREMIQILHDEAPYIFLYHPASAWAAQDYVTDFQVLPTSNFRLEDVKIEK</sequence>
<dbReference type="SUPFAM" id="SSF53850">
    <property type="entry name" value="Periplasmic binding protein-like II"/>
    <property type="match status" value="1"/>
</dbReference>
<keyword evidence="8" id="KW-1185">Reference proteome</keyword>
<keyword evidence="3" id="KW-0813">Transport</keyword>
<dbReference type="Gene3D" id="3.40.190.10">
    <property type="entry name" value="Periplasmic binding protein-like II"/>
    <property type="match status" value="1"/>
</dbReference>
<dbReference type="Proteomes" id="UP000199054">
    <property type="component" value="Unassembled WGS sequence"/>
</dbReference>
<dbReference type="PIRSF" id="PIRSF002741">
    <property type="entry name" value="MppA"/>
    <property type="match status" value="1"/>
</dbReference>
<reference evidence="7 8" key="1">
    <citation type="submission" date="2016-10" db="EMBL/GenBank/DDBJ databases">
        <authorList>
            <person name="de Groot N.N."/>
        </authorList>
    </citation>
    <scope>NUCLEOTIDE SEQUENCE [LARGE SCALE GENOMIC DNA]</scope>
    <source>
        <strain evidence="7 8">DSM 8512</strain>
    </source>
</reference>
<dbReference type="RefSeq" id="WP_090615701.1">
    <property type="nucleotide sequence ID" value="NZ_CP067124.1"/>
</dbReference>
<evidence type="ECO:0000256" key="1">
    <source>
        <dbReference type="ARBA" id="ARBA00004418"/>
    </source>
</evidence>
<organism evidence="7 8">
    <name type="scientific">Paracoccus alcaliphilus</name>
    <dbReference type="NCBI Taxonomy" id="34002"/>
    <lineage>
        <taxon>Bacteria</taxon>
        <taxon>Pseudomonadati</taxon>
        <taxon>Pseudomonadota</taxon>
        <taxon>Alphaproteobacteria</taxon>
        <taxon>Rhodobacterales</taxon>
        <taxon>Paracoccaceae</taxon>
        <taxon>Paracoccus</taxon>
    </lineage>
</organism>
<evidence type="ECO:0000256" key="2">
    <source>
        <dbReference type="ARBA" id="ARBA00005695"/>
    </source>
</evidence>
<proteinExistence type="inferred from homology"/>
<gene>
    <name evidence="7" type="ORF">SAMN04489859_103332</name>
</gene>
<evidence type="ECO:0000256" key="4">
    <source>
        <dbReference type="ARBA" id="ARBA00022729"/>
    </source>
</evidence>
<dbReference type="Gene3D" id="3.90.76.10">
    <property type="entry name" value="Dipeptide-binding Protein, Domain 1"/>
    <property type="match status" value="1"/>
</dbReference>
<evidence type="ECO:0000256" key="3">
    <source>
        <dbReference type="ARBA" id="ARBA00022448"/>
    </source>
</evidence>
<dbReference type="InterPro" id="IPR030678">
    <property type="entry name" value="Peptide/Ni-bd"/>
</dbReference>
<evidence type="ECO:0000256" key="5">
    <source>
        <dbReference type="SAM" id="SignalP"/>
    </source>
</evidence>
<evidence type="ECO:0000259" key="6">
    <source>
        <dbReference type="Pfam" id="PF00496"/>
    </source>
</evidence>
<dbReference type="CDD" id="cd00995">
    <property type="entry name" value="PBP2_NikA_DppA_OppA_like"/>
    <property type="match status" value="1"/>
</dbReference>
<protein>
    <submittedName>
        <fullName evidence="7">Peptide/nickel transport system substrate-binding protein</fullName>
    </submittedName>
</protein>
<feature type="chain" id="PRO_5011576869" evidence="5">
    <location>
        <begin position="25"/>
        <end position="502"/>
    </location>
</feature>
<dbReference type="EMBL" id="FODE01000033">
    <property type="protein sequence ID" value="SEO07962.1"/>
    <property type="molecule type" value="Genomic_DNA"/>
</dbReference>
<feature type="signal peptide" evidence="5">
    <location>
        <begin position="1"/>
        <end position="24"/>
    </location>
</feature>
<dbReference type="OrthoDB" id="9803988at2"/>
<dbReference type="STRING" id="34002.SAMN04489859_103332"/>
<dbReference type="AlphaFoldDB" id="A0A1H8LS38"/>
<dbReference type="PANTHER" id="PTHR30290">
    <property type="entry name" value="PERIPLASMIC BINDING COMPONENT OF ABC TRANSPORTER"/>
    <property type="match status" value="1"/>
</dbReference>
<keyword evidence="4 5" id="KW-0732">Signal</keyword>
<dbReference type="GO" id="GO:0043190">
    <property type="term" value="C:ATP-binding cassette (ABC) transporter complex"/>
    <property type="evidence" value="ECO:0007669"/>
    <property type="project" value="InterPro"/>
</dbReference>
<dbReference type="Gene3D" id="3.10.105.10">
    <property type="entry name" value="Dipeptide-binding Protein, Domain 3"/>
    <property type="match status" value="1"/>
</dbReference>
<comment type="similarity">
    <text evidence="2">Belongs to the bacterial solute-binding protein 5 family.</text>
</comment>
<dbReference type="GO" id="GO:1904680">
    <property type="term" value="F:peptide transmembrane transporter activity"/>
    <property type="evidence" value="ECO:0007669"/>
    <property type="project" value="TreeGrafter"/>
</dbReference>
<accession>A0A1H8LS38</accession>
<feature type="domain" description="Solute-binding protein family 5" evidence="6">
    <location>
        <begin position="70"/>
        <end position="411"/>
    </location>
</feature>
<dbReference type="PANTHER" id="PTHR30290:SF9">
    <property type="entry name" value="OLIGOPEPTIDE-BINDING PROTEIN APPA"/>
    <property type="match status" value="1"/>
</dbReference>
<evidence type="ECO:0000313" key="7">
    <source>
        <dbReference type="EMBL" id="SEO07962.1"/>
    </source>
</evidence>
<dbReference type="InterPro" id="IPR000914">
    <property type="entry name" value="SBP_5_dom"/>
</dbReference>
<evidence type="ECO:0000313" key="8">
    <source>
        <dbReference type="Proteomes" id="UP000199054"/>
    </source>
</evidence>
<dbReference type="Pfam" id="PF00496">
    <property type="entry name" value="SBP_bac_5"/>
    <property type="match status" value="1"/>
</dbReference>
<comment type="subcellular location">
    <subcellularLocation>
        <location evidence="1">Periplasm</location>
    </subcellularLocation>
</comment>
<name>A0A1H8LS38_9RHOB</name>